<keyword evidence="9" id="KW-1185">Reference proteome</keyword>
<feature type="transmembrane region" description="Helical" evidence="6">
    <location>
        <begin position="136"/>
        <end position="156"/>
    </location>
</feature>
<dbReference type="PRINTS" id="PR01036">
    <property type="entry name" value="TCRTETB"/>
</dbReference>
<feature type="domain" description="Major facilitator superfamily (MFS) profile" evidence="7">
    <location>
        <begin position="72"/>
        <end position="617"/>
    </location>
</feature>
<accession>A0AAV9TW19</accession>
<evidence type="ECO:0000256" key="6">
    <source>
        <dbReference type="SAM" id="Phobius"/>
    </source>
</evidence>
<feature type="transmembrane region" description="Helical" evidence="6">
    <location>
        <begin position="347"/>
        <end position="367"/>
    </location>
</feature>
<dbReference type="Proteomes" id="UP001327957">
    <property type="component" value="Unassembled WGS sequence"/>
</dbReference>
<feature type="compositionally biased region" description="Basic and acidic residues" evidence="5">
    <location>
        <begin position="50"/>
        <end position="60"/>
    </location>
</feature>
<reference evidence="8 9" key="1">
    <citation type="submission" date="2023-04" db="EMBL/GenBank/DDBJ databases">
        <title>Colletotrichum tabacum stain YC1 causing leaf anthracnose on Nicotiana tabacum(L.) cv.</title>
        <authorList>
            <person name="Ji Z."/>
            <person name="Wang M."/>
            <person name="Zhang J."/>
            <person name="Wang N."/>
            <person name="Zhou Z."/>
        </authorList>
    </citation>
    <scope>NUCLEOTIDE SEQUENCE [LARGE SCALE GENOMIC DNA]</scope>
    <source>
        <strain evidence="8 9">YC1</strain>
    </source>
</reference>
<dbReference type="AlphaFoldDB" id="A0AAV9TW19"/>
<feature type="transmembrane region" description="Helical" evidence="6">
    <location>
        <begin position="388"/>
        <end position="409"/>
    </location>
</feature>
<protein>
    <submittedName>
        <fullName evidence="8">MFS transporter</fullName>
    </submittedName>
</protein>
<keyword evidence="4 6" id="KW-0472">Membrane</keyword>
<dbReference type="GO" id="GO:0005886">
    <property type="term" value="C:plasma membrane"/>
    <property type="evidence" value="ECO:0007669"/>
    <property type="project" value="TreeGrafter"/>
</dbReference>
<evidence type="ECO:0000313" key="9">
    <source>
        <dbReference type="Proteomes" id="UP001327957"/>
    </source>
</evidence>
<evidence type="ECO:0000256" key="2">
    <source>
        <dbReference type="ARBA" id="ARBA00022692"/>
    </source>
</evidence>
<feature type="region of interest" description="Disordered" evidence="5">
    <location>
        <begin position="1"/>
        <end position="60"/>
    </location>
</feature>
<name>A0AAV9TW19_9PEZI</name>
<gene>
    <name evidence="8" type="ORF">QIS74_01118</name>
</gene>
<comment type="caution">
    <text evidence="8">The sequence shown here is derived from an EMBL/GenBank/DDBJ whole genome shotgun (WGS) entry which is preliminary data.</text>
</comment>
<feature type="transmembrane region" description="Helical" evidence="6">
    <location>
        <begin position="421"/>
        <end position="442"/>
    </location>
</feature>
<dbReference type="Gene3D" id="1.20.1250.20">
    <property type="entry name" value="MFS general substrate transporter like domains"/>
    <property type="match status" value="1"/>
</dbReference>
<feature type="transmembrane region" description="Helical" evidence="6">
    <location>
        <begin position="229"/>
        <end position="247"/>
    </location>
</feature>
<dbReference type="Pfam" id="PF07690">
    <property type="entry name" value="MFS_1"/>
    <property type="match status" value="1"/>
</dbReference>
<keyword evidence="2 6" id="KW-0812">Transmembrane</keyword>
<dbReference type="PANTHER" id="PTHR23501:SF198">
    <property type="entry name" value="AZOLE RESISTANCE PROTEIN 1-RELATED"/>
    <property type="match status" value="1"/>
</dbReference>
<keyword evidence="3 6" id="KW-1133">Transmembrane helix</keyword>
<feature type="compositionally biased region" description="Basic and acidic residues" evidence="5">
    <location>
        <begin position="32"/>
        <end position="43"/>
    </location>
</feature>
<feature type="transmembrane region" description="Helical" evidence="6">
    <location>
        <begin position="66"/>
        <end position="85"/>
    </location>
</feature>
<sequence length="617" mass="63973">MSAATPTEETKRRAGETFHQSPTLLTTGVDIDSAKSDSAKDAKSSPIAFETHEVDPGKEGKPVQKTVAIGVLTFGLCLVAFAAAVDNTILGTAIPRITADFNSLQDAGLYRSASLVASTALQLPYGKAYAQFNVKWIYIGSLVIFEAGSILCAAAPNSGALVAGRVVSGAGAAALYSGAINMLAMAAGPQRAPALFGIVSSMVGLASLVGPPLGGAFTDAPRLTWRWCFWINLPIGGAAAVCILAMFRAPRPSPPPESDTEMHGVGHARDAAQVDVETDPASTAPPQLDGQNSRIASIAIPLMSKPFVKKVRRMDPLGTALLIPALVSLLLALQWGGTEYPWSDGRVWGCLVCSGVLAALFVASLWVNGDDAVIPPRLLRDRSVLGGVLLVFGLSAALFTHVFFLPFYFQVVQGMSATASGLRILAYLGAMALAGVFAGGAMSSRGALSHHRPYAWFGTALFVVGAGLLHMLSVDSGLGMVVGFQLLSGVALGVAWQVPYVAVQRSKKLAMRSGDAAIANAMIAFSNSFGAALGISIAQNVFATTLARGLADLPGLNSDQAHALAKAGQAARLRDSGFVSPELLAPVLQVFHDAITSTFTFAAVAGGVAFLCSFVFP</sequence>
<dbReference type="PANTHER" id="PTHR23501">
    <property type="entry name" value="MAJOR FACILITATOR SUPERFAMILY"/>
    <property type="match status" value="1"/>
</dbReference>
<feature type="transmembrane region" description="Helical" evidence="6">
    <location>
        <begin position="454"/>
        <end position="472"/>
    </location>
</feature>
<dbReference type="PROSITE" id="PS50850">
    <property type="entry name" value="MFS"/>
    <property type="match status" value="1"/>
</dbReference>
<dbReference type="EMBL" id="JASAOK010000001">
    <property type="protein sequence ID" value="KAK6227563.1"/>
    <property type="molecule type" value="Genomic_DNA"/>
</dbReference>
<dbReference type="InterPro" id="IPR011701">
    <property type="entry name" value="MFS"/>
</dbReference>
<feature type="transmembrane region" description="Helical" evidence="6">
    <location>
        <begin position="517"/>
        <end position="538"/>
    </location>
</feature>
<evidence type="ECO:0000256" key="5">
    <source>
        <dbReference type="SAM" id="MobiDB-lite"/>
    </source>
</evidence>
<feature type="transmembrane region" description="Helical" evidence="6">
    <location>
        <begin position="478"/>
        <end position="496"/>
    </location>
</feature>
<evidence type="ECO:0000256" key="4">
    <source>
        <dbReference type="ARBA" id="ARBA00023136"/>
    </source>
</evidence>
<evidence type="ECO:0000256" key="1">
    <source>
        <dbReference type="ARBA" id="ARBA00004141"/>
    </source>
</evidence>
<dbReference type="InterPro" id="IPR020846">
    <property type="entry name" value="MFS_dom"/>
</dbReference>
<feature type="transmembrane region" description="Helical" evidence="6">
    <location>
        <begin position="594"/>
        <end position="616"/>
    </location>
</feature>
<proteinExistence type="predicted"/>
<evidence type="ECO:0000259" key="7">
    <source>
        <dbReference type="PROSITE" id="PS50850"/>
    </source>
</evidence>
<feature type="transmembrane region" description="Helical" evidence="6">
    <location>
        <begin position="317"/>
        <end position="335"/>
    </location>
</feature>
<feature type="transmembrane region" description="Helical" evidence="6">
    <location>
        <begin position="162"/>
        <end position="183"/>
    </location>
</feature>
<feature type="transmembrane region" description="Helical" evidence="6">
    <location>
        <begin position="195"/>
        <end position="217"/>
    </location>
</feature>
<evidence type="ECO:0000256" key="3">
    <source>
        <dbReference type="ARBA" id="ARBA00022989"/>
    </source>
</evidence>
<dbReference type="GO" id="GO:0022857">
    <property type="term" value="F:transmembrane transporter activity"/>
    <property type="evidence" value="ECO:0007669"/>
    <property type="project" value="InterPro"/>
</dbReference>
<comment type="subcellular location">
    <subcellularLocation>
        <location evidence="1">Membrane</location>
        <topology evidence="1">Multi-pass membrane protein</topology>
    </subcellularLocation>
</comment>
<dbReference type="SUPFAM" id="SSF103473">
    <property type="entry name" value="MFS general substrate transporter"/>
    <property type="match status" value="1"/>
</dbReference>
<organism evidence="8 9">
    <name type="scientific">Colletotrichum tabaci</name>
    <dbReference type="NCBI Taxonomy" id="1209068"/>
    <lineage>
        <taxon>Eukaryota</taxon>
        <taxon>Fungi</taxon>
        <taxon>Dikarya</taxon>
        <taxon>Ascomycota</taxon>
        <taxon>Pezizomycotina</taxon>
        <taxon>Sordariomycetes</taxon>
        <taxon>Hypocreomycetidae</taxon>
        <taxon>Glomerellales</taxon>
        <taxon>Glomerellaceae</taxon>
        <taxon>Colletotrichum</taxon>
        <taxon>Colletotrichum destructivum species complex</taxon>
    </lineage>
</organism>
<evidence type="ECO:0000313" key="8">
    <source>
        <dbReference type="EMBL" id="KAK6227563.1"/>
    </source>
</evidence>
<dbReference type="InterPro" id="IPR036259">
    <property type="entry name" value="MFS_trans_sf"/>
</dbReference>